<evidence type="ECO:0000313" key="2">
    <source>
        <dbReference type="EMBL" id="CAI2369169.1"/>
    </source>
</evidence>
<protein>
    <submittedName>
        <fullName evidence="2">Uncharacterized protein</fullName>
    </submittedName>
</protein>
<keyword evidence="1" id="KW-0732">Signal</keyword>
<organism evidence="2 3">
    <name type="scientific">Euplotes crassus</name>
    <dbReference type="NCBI Taxonomy" id="5936"/>
    <lineage>
        <taxon>Eukaryota</taxon>
        <taxon>Sar</taxon>
        <taxon>Alveolata</taxon>
        <taxon>Ciliophora</taxon>
        <taxon>Intramacronucleata</taxon>
        <taxon>Spirotrichea</taxon>
        <taxon>Hypotrichia</taxon>
        <taxon>Euplotida</taxon>
        <taxon>Euplotidae</taxon>
        <taxon>Moneuplotes</taxon>
    </lineage>
</organism>
<name>A0AAD1UPW1_EUPCR</name>
<evidence type="ECO:0000256" key="1">
    <source>
        <dbReference type="SAM" id="SignalP"/>
    </source>
</evidence>
<comment type="caution">
    <text evidence="2">The sequence shown here is derived from an EMBL/GenBank/DDBJ whole genome shotgun (WGS) entry which is preliminary data.</text>
</comment>
<evidence type="ECO:0000313" key="3">
    <source>
        <dbReference type="Proteomes" id="UP001295684"/>
    </source>
</evidence>
<feature type="signal peptide" evidence="1">
    <location>
        <begin position="1"/>
        <end position="22"/>
    </location>
</feature>
<reference evidence="2" key="1">
    <citation type="submission" date="2023-07" db="EMBL/GenBank/DDBJ databases">
        <authorList>
            <consortium name="AG Swart"/>
            <person name="Singh M."/>
            <person name="Singh A."/>
            <person name="Seah K."/>
            <person name="Emmerich C."/>
        </authorList>
    </citation>
    <scope>NUCLEOTIDE SEQUENCE</scope>
    <source>
        <strain evidence="2">DP1</strain>
    </source>
</reference>
<feature type="chain" id="PRO_5042287392" evidence="1">
    <location>
        <begin position="23"/>
        <end position="113"/>
    </location>
</feature>
<keyword evidence="3" id="KW-1185">Reference proteome</keyword>
<gene>
    <name evidence="2" type="ORF">ECRASSUSDP1_LOCUS10467</name>
</gene>
<dbReference type="AlphaFoldDB" id="A0AAD1UPW1"/>
<sequence length="113" mass="12873">MKYLALSLILVMAGLYFGPEAAKTLVGSQEELLTVRTPDMCWQFCNTFHGPNNTIRLACAHPRTSDMCNLPFRSCCTWQNVPCNGTFIHPTQLIDMDRCDDFEHPHNNTLDHE</sequence>
<dbReference type="Proteomes" id="UP001295684">
    <property type="component" value="Unassembled WGS sequence"/>
</dbReference>
<accession>A0AAD1UPW1</accession>
<dbReference type="EMBL" id="CAMPGE010010319">
    <property type="protein sequence ID" value="CAI2369169.1"/>
    <property type="molecule type" value="Genomic_DNA"/>
</dbReference>
<proteinExistence type="predicted"/>